<name>A0A0K2TBV1_LEPSM</name>
<dbReference type="AlphaFoldDB" id="A0A0K2TBV1"/>
<protein>
    <submittedName>
        <fullName evidence="1">Uncharacterized protein</fullName>
    </submittedName>
</protein>
<proteinExistence type="predicted"/>
<reference evidence="1" key="1">
    <citation type="submission" date="2014-05" db="EMBL/GenBank/DDBJ databases">
        <authorList>
            <person name="Chronopoulou M."/>
        </authorList>
    </citation>
    <scope>NUCLEOTIDE SEQUENCE</scope>
    <source>
        <tissue evidence="1">Whole organism</tissue>
    </source>
</reference>
<dbReference type="EMBL" id="HACA01005560">
    <property type="protein sequence ID" value="CDW22921.1"/>
    <property type="molecule type" value="Transcribed_RNA"/>
</dbReference>
<feature type="non-terminal residue" evidence="1">
    <location>
        <position position="1"/>
    </location>
</feature>
<organism evidence="1">
    <name type="scientific">Lepeophtheirus salmonis</name>
    <name type="common">Salmon louse</name>
    <name type="synonym">Caligus salmonis</name>
    <dbReference type="NCBI Taxonomy" id="72036"/>
    <lineage>
        <taxon>Eukaryota</taxon>
        <taxon>Metazoa</taxon>
        <taxon>Ecdysozoa</taxon>
        <taxon>Arthropoda</taxon>
        <taxon>Crustacea</taxon>
        <taxon>Multicrustacea</taxon>
        <taxon>Hexanauplia</taxon>
        <taxon>Copepoda</taxon>
        <taxon>Siphonostomatoida</taxon>
        <taxon>Caligidae</taxon>
        <taxon>Lepeophtheirus</taxon>
    </lineage>
</organism>
<evidence type="ECO:0000313" key="1">
    <source>
        <dbReference type="EMBL" id="CDW22921.1"/>
    </source>
</evidence>
<sequence length="95" mass="11009">PIKKNKTSSFIDGVHHNSDSTTIYILGGSIENRKKLAQKIGPKYSIKNKFCRIATQHYLARLDQIRQAKALCCRCFWRRKAQTYANISIINLKRK</sequence>
<accession>A0A0K2TBV1</accession>